<feature type="domain" description="SLH" evidence="3">
    <location>
        <begin position="90"/>
        <end position="148"/>
    </location>
</feature>
<accession>A0ABW4LNU8</accession>
<dbReference type="EMBL" id="JBHUEM010000011">
    <property type="protein sequence ID" value="MFD1736835.1"/>
    <property type="molecule type" value="Genomic_DNA"/>
</dbReference>
<proteinExistence type="predicted"/>
<keyword evidence="5" id="KW-1185">Reference proteome</keyword>
<keyword evidence="1 2" id="KW-0732">Signal</keyword>
<evidence type="ECO:0000313" key="5">
    <source>
        <dbReference type="Proteomes" id="UP001597214"/>
    </source>
</evidence>
<dbReference type="InterPro" id="IPR014755">
    <property type="entry name" value="Cu-Rt/internalin_Ig-like"/>
</dbReference>
<comment type="caution">
    <text evidence="4">The sequence shown here is derived from an EMBL/GenBank/DDBJ whole genome shotgun (WGS) entry which is preliminary data.</text>
</comment>
<feature type="domain" description="SLH" evidence="3">
    <location>
        <begin position="26"/>
        <end position="89"/>
    </location>
</feature>
<evidence type="ECO:0000313" key="4">
    <source>
        <dbReference type="EMBL" id="MFD1736835.1"/>
    </source>
</evidence>
<name>A0ABW4LNU8_9BACI</name>
<sequence length="492" mass="54914">MKKFQAILLSIILLVVPFNSNSVESASTDFIDLSSNSFGYEQIMLLVNNGIITGYSDNTFRPNNVLQRMHAAVLFQRALKLERTSDQYSFTDVPKTHAYYDAIVACFEHEIFRGSGGKFNPSQDLTREQMATLLVRAFDLADTGEAVTFKDESAISPSHLPNVKIIKQHGIATDESFKPHGKVTRADFAVFLGNAMMAIELPIIENIEFIEGTKEIKVLFNQSMILNNESPHLDLWVDGVETAENHTWDQTGKEVKVSVKEQGLYELTFNGGKLSTPISTRIQVSFSLQTYTIEMTNLRTFQIKFSEPFSITDINMLGEVNGKALISGFENLGKDGIHVGYHPLDDKTFEISKTEGAFTSGEVITINPGAFVTRNGSKPFVALHNSVKVEDLYNPELLRAEAQSNERIIFTFNEPIDKSNYSGEINTKDTVHEDILINGEPFVGLVDFSVFNWGVLQPTVPFEPGTYELTVQNVVDFAGKKAERKTVTFTID</sequence>
<reference evidence="5" key="1">
    <citation type="journal article" date="2019" name="Int. J. Syst. Evol. Microbiol.">
        <title>The Global Catalogue of Microorganisms (GCM) 10K type strain sequencing project: providing services to taxonomists for standard genome sequencing and annotation.</title>
        <authorList>
            <consortium name="The Broad Institute Genomics Platform"/>
            <consortium name="The Broad Institute Genome Sequencing Center for Infectious Disease"/>
            <person name="Wu L."/>
            <person name="Ma J."/>
        </authorList>
    </citation>
    <scope>NUCLEOTIDE SEQUENCE [LARGE SCALE GENOMIC DNA]</scope>
    <source>
        <strain evidence="5">CCUG 49339</strain>
    </source>
</reference>
<dbReference type="PANTHER" id="PTHR43308">
    <property type="entry name" value="OUTER MEMBRANE PROTEIN ALPHA-RELATED"/>
    <property type="match status" value="1"/>
</dbReference>
<dbReference type="Proteomes" id="UP001597214">
    <property type="component" value="Unassembled WGS sequence"/>
</dbReference>
<dbReference type="InterPro" id="IPR051465">
    <property type="entry name" value="Cell_Envelope_Struct_Comp"/>
</dbReference>
<dbReference type="Pfam" id="PF00395">
    <property type="entry name" value="SLH"/>
    <property type="match status" value="3"/>
</dbReference>
<evidence type="ECO:0000256" key="1">
    <source>
        <dbReference type="ARBA" id="ARBA00022729"/>
    </source>
</evidence>
<feature type="signal peptide" evidence="2">
    <location>
        <begin position="1"/>
        <end position="25"/>
    </location>
</feature>
<organism evidence="4 5">
    <name type="scientific">Bacillus salitolerans</name>
    <dbReference type="NCBI Taxonomy" id="1437434"/>
    <lineage>
        <taxon>Bacteria</taxon>
        <taxon>Bacillati</taxon>
        <taxon>Bacillota</taxon>
        <taxon>Bacilli</taxon>
        <taxon>Bacillales</taxon>
        <taxon>Bacillaceae</taxon>
        <taxon>Bacillus</taxon>
    </lineage>
</organism>
<protein>
    <submittedName>
        <fullName evidence="4">S-layer homology domain-containing protein</fullName>
    </submittedName>
</protein>
<dbReference type="Gene3D" id="2.60.40.1220">
    <property type="match status" value="1"/>
</dbReference>
<evidence type="ECO:0000259" key="3">
    <source>
        <dbReference type="PROSITE" id="PS51272"/>
    </source>
</evidence>
<gene>
    <name evidence="4" type="ORF">ACFSCX_09670</name>
</gene>
<dbReference type="PROSITE" id="PS51272">
    <property type="entry name" value="SLH"/>
    <property type="match status" value="2"/>
</dbReference>
<evidence type="ECO:0000256" key="2">
    <source>
        <dbReference type="SAM" id="SignalP"/>
    </source>
</evidence>
<dbReference type="InterPro" id="IPR001119">
    <property type="entry name" value="SLH_dom"/>
</dbReference>
<dbReference type="PANTHER" id="PTHR43308:SF5">
    <property type="entry name" value="S-LAYER PROTEIN _ PEPTIDOGLYCAN ENDO-BETA-N-ACETYLGLUCOSAMINIDASE"/>
    <property type="match status" value="1"/>
</dbReference>
<dbReference type="RefSeq" id="WP_377928012.1">
    <property type="nucleotide sequence ID" value="NZ_JBHUEM010000011.1"/>
</dbReference>
<feature type="chain" id="PRO_5046243817" evidence="2">
    <location>
        <begin position="26"/>
        <end position="492"/>
    </location>
</feature>